<dbReference type="RefSeq" id="XP_062652768.1">
    <property type="nucleotide sequence ID" value="XM_062794311.1"/>
</dbReference>
<reference evidence="2" key="2">
    <citation type="submission" date="2023-05" db="EMBL/GenBank/DDBJ databases">
        <authorList>
            <consortium name="Lawrence Berkeley National Laboratory"/>
            <person name="Steindorff A."/>
            <person name="Hensen N."/>
            <person name="Bonometti L."/>
            <person name="Westerberg I."/>
            <person name="Brannstrom I.O."/>
            <person name="Guillou S."/>
            <person name="Cros-Aarteil S."/>
            <person name="Calhoun S."/>
            <person name="Haridas S."/>
            <person name="Kuo A."/>
            <person name="Mondo S."/>
            <person name="Pangilinan J."/>
            <person name="Riley R."/>
            <person name="Labutti K."/>
            <person name="Andreopoulos B."/>
            <person name="Lipzen A."/>
            <person name="Chen C."/>
            <person name="Yanf M."/>
            <person name="Daum C."/>
            <person name="Ng V."/>
            <person name="Clum A."/>
            <person name="Ohm R."/>
            <person name="Martin F."/>
            <person name="Silar P."/>
            <person name="Natvig D."/>
            <person name="Lalanne C."/>
            <person name="Gautier V."/>
            <person name="Ament-Velasquez S.L."/>
            <person name="Kruys A."/>
            <person name="Hutchinson M.I."/>
            <person name="Powell A.J."/>
            <person name="Barry K."/>
            <person name="Miller A.N."/>
            <person name="Grigoriev I.V."/>
            <person name="Debuchy R."/>
            <person name="Gladieux P."/>
            <person name="Thoren M.H."/>
            <person name="Johannesson H."/>
        </authorList>
    </citation>
    <scope>NUCLEOTIDE SEQUENCE</scope>
    <source>
        <strain evidence="2">CBS 731.68</strain>
    </source>
</reference>
<gene>
    <name evidence="2" type="ORF">N657DRAFT_652532</name>
</gene>
<dbReference type="Proteomes" id="UP001302602">
    <property type="component" value="Unassembled WGS sequence"/>
</dbReference>
<sequence>MKLTLPVTLLAVAASASVVDHDNTYCHAEGQACDTVKRAADAFADAIAQNDEIATRDETNGETAWIVNRQLHELALSTAATRGEPDYWYRSLTPSRSAADADKANEKRADEPWCTRFLGQPCWGKRDAEPLSAPLPPVNDAIEHGNALKMARDADPKYCTRSFGGSCWKRDAWCNSPAGLCTKATCDLHAMWNAARAVIDAWPSFFSTEGASSSSACSVKPALSNMALRQW</sequence>
<reference evidence="2" key="1">
    <citation type="journal article" date="2023" name="Mol. Phylogenet. Evol.">
        <title>Genome-scale phylogeny and comparative genomics of the fungal order Sordariales.</title>
        <authorList>
            <person name="Hensen N."/>
            <person name="Bonometti L."/>
            <person name="Westerberg I."/>
            <person name="Brannstrom I.O."/>
            <person name="Guillou S."/>
            <person name="Cros-Aarteil S."/>
            <person name="Calhoun S."/>
            <person name="Haridas S."/>
            <person name="Kuo A."/>
            <person name="Mondo S."/>
            <person name="Pangilinan J."/>
            <person name="Riley R."/>
            <person name="LaButti K."/>
            <person name="Andreopoulos B."/>
            <person name="Lipzen A."/>
            <person name="Chen C."/>
            <person name="Yan M."/>
            <person name="Daum C."/>
            <person name="Ng V."/>
            <person name="Clum A."/>
            <person name="Steindorff A."/>
            <person name="Ohm R.A."/>
            <person name="Martin F."/>
            <person name="Silar P."/>
            <person name="Natvig D.O."/>
            <person name="Lalanne C."/>
            <person name="Gautier V."/>
            <person name="Ament-Velasquez S.L."/>
            <person name="Kruys A."/>
            <person name="Hutchinson M.I."/>
            <person name="Powell A.J."/>
            <person name="Barry K."/>
            <person name="Miller A.N."/>
            <person name="Grigoriev I.V."/>
            <person name="Debuchy R."/>
            <person name="Gladieux P."/>
            <person name="Hiltunen Thoren M."/>
            <person name="Johannesson H."/>
        </authorList>
    </citation>
    <scope>NUCLEOTIDE SEQUENCE</scope>
    <source>
        <strain evidence="2">CBS 731.68</strain>
    </source>
</reference>
<proteinExistence type="predicted"/>
<evidence type="ECO:0000313" key="3">
    <source>
        <dbReference type="Proteomes" id="UP001302602"/>
    </source>
</evidence>
<evidence type="ECO:0008006" key="4">
    <source>
        <dbReference type="Google" id="ProtNLM"/>
    </source>
</evidence>
<protein>
    <recommendedName>
        <fullName evidence="4">Clock-controlled pheromone ccg-4</fullName>
    </recommendedName>
</protein>
<organism evidence="2 3">
    <name type="scientific">Parathielavia appendiculata</name>
    <dbReference type="NCBI Taxonomy" id="2587402"/>
    <lineage>
        <taxon>Eukaryota</taxon>
        <taxon>Fungi</taxon>
        <taxon>Dikarya</taxon>
        <taxon>Ascomycota</taxon>
        <taxon>Pezizomycotina</taxon>
        <taxon>Sordariomycetes</taxon>
        <taxon>Sordariomycetidae</taxon>
        <taxon>Sordariales</taxon>
        <taxon>Chaetomiaceae</taxon>
        <taxon>Parathielavia</taxon>
    </lineage>
</organism>
<feature type="signal peptide" evidence="1">
    <location>
        <begin position="1"/>
        <end position="21"/>
    </location>
</feature>
<evidence type="ECO:0000313" key="2">
    <source>
        <dbReference type="EMBL" id="KAK4128997.1"/>
    </source>
</evidence>
<dbReference type="EMBL" id="MU853223">
    <property type="protein sequence ID" value="KAK4128997.1"/>
    <property type="molecule type" value="Genomic_DNA"/>
</dbReference>
<feature type="chain" id="PRO_5042985364" description="Clock-controlled pheromone ccg-4" evidence="1">
    <location>
        <begin position="22"/>
        <end position="231"/>
    </location>
</feature>
<comment type="caution">
    <text evidence="2">The sequence shown here is derived from an EMBL/GenBank/DDBJ whole genome shotgun (WGS) entry which is preliminary data.</text>
</comment>
<keyword evidence="3" id="KW-1185">Reference proteome</keyword>
<keyword evidence="1" id="KW-0732">Signal</keyword>
<evidence type="ECO:0000256" key="1">
    <source>
        <dbReference type="SAM" id="SignalP"/>
    </source>
</evidence>
<dbReference type="AlphaFoldDB" id="A0AAN6U9P0"/>
<accession>A0AAN6U9P0</accession>
<dbReference type="GeneID" id="87831080"/>
<name>A0AAN6U9P0_9PEZI</name>